<feature type="non-terminal residue" evidence="1">
    <location>
        <position position="44"/>
    </location>
</feature>
<reference evidence="1 2" key="1">
    <citation type="submission" date="2020-08" db="EMBL/GenBank/DDBJ databases">
        <title>Genomic Encyclopedia of Type Strains, Phase IV (KMG-IV): sequencing the most valuable type-strain genomes for metagenomic binning, comparative biology and taxonomic classification.</title>
        <authorList>
            <person name="Goeker M."/>
        </authorList>
    </citation>
    <scope>NUCLEOTIDE SEQUENCE [LARGE SCALE GENOMIC DNA]</scope>
    <source>
        <strain evidence="1 2">DSM 22548</strain>
    </source>
</reference>
<evidence type="ECO:0000313" key="2">
    <source>
        <dbReference type="Proteomes" id="UP000541425"/>
    </source>
</evidence>
<dbReference type="AlphaFoldDB" id="A0A7W5UK65"/>
<name>A0A7W5UK65_9BACT</name>
<proteinExistence type="predicted"/>
<dbReference type="Proteomes" id="UP000541425">
    <property type="component" value="Unassembled WGS sequence"/>
</dbReference>
<comment type="caution">
    <text evidence="1">The sequence shown here is derived from an EMBL/GenBank/DDBJ whole genome shotgun (WGS) entry which is preliminary data.</text>
</comment>
<protein>
    <recommendedName>
        <fullName evidence="3">Transposase</fullName>
    </recommendedName>
</protein>
<evidence type="ECO:0008006" key="3">
    <source>
        <dbReference type="Google" id="ProtNLM"/>
    </source>
</evidence>
<sequence length="44" mass="5225">MSRLKYSETEKVLLLRSYLQSGMDAKNFSRSRGVPYTTFRYICK</sequence>
<dbReference type="EMBL" id="JACICA010000012">
    <property type="protein sequence ID" value="MBB3703440.1"/>
    <property type="molecule type" value="Genomic_DNA"/>
</dbReference>
<gene>
    <name evidence="1" type="ORF">FHS60_001929</name>
</gene>
<evidence type="ECO:0000313" key="1">
    <source>
        <dbReference type="EMBL" id="MBB3703440.1"/>
    </source>
</evidence>
<organism evidence="1 2">
    <name type="scientific">Alloprevotella rava</name>
    <dbReference type="NCBI Taxonomy" id="671218"/>
    <lineage>
        <taxon>Bacteria</taxon>
        <taxon>Pseudomonadati</taxon>
        <taxon>Bacteroidota</taxon>
        <taxon>Bacteroidia</taxon>
        <taxon>Bacteroidales</taxon>
        <taxon>Prevotellaceae</taxon>
        <taxon>Alloprevotella</taxon>
    </lineage>
</organism>
<accession>A0A7W5UK65</accession>